<organism evidence="2 3">
    <name type="scientific">Pleurodeles waltl</name>
    <name type="common">Iberian ribbed newt</name>
    <dbReference type="NCBI Taxonomy" id="8319"/>
    <lineage>
        <taxon>Eukaryota</taxon>
        <taxon>Metazoa</taxon>
        <taxon>Chordata</taxon>
        <taxon>Craniata</taxon>
        <taxon>Vertebrata</taxon>
        <taxon>Euteleostomi</taxon>
        <taxon>Amphibia</taxon>
        <taxon>Batrachia</taxon>
        <taxon>Caudata</taxon>
        <taxon>Salamandroidea</taxon>
        <taxon>Salamandridae</taxon>
        <taxon>Pleurodelinae</taxon>
        <taxon>Pleurodeles</taxon>
    </lineage>
</organism>
<dbReference type="EMBL" id="JANPWB010000003">
    <property type="protein sequence ID" value="KAJ1198796.1"/>
    <property type="molecule type" value="Genomic_DNA"/>
</dbReference>
<feature type="compositionally biased region" description="Basic and acidic residues" evidence="1">
    <location>
        <begin position="1"/>
        <end position="15"/>
    </location>
</feature>
<proteinExistence type="predicted"/>
<evidence type="ECO:0000313" key="2">
    <source>
        <dbReference type="EMBL" id="KAJ1198796.1"/>
    </source>
</evidence>
<dbReference type="Proteomes" id="UP001066276">
    <property type="component" value="Chromosome 2_1"/>
</dbReference>
<accession>A0AAV7VD55</accession>
<sequence length="103" mass="11521">MVRRCDGSDRFDPHTRATGAPAVGDDPEVTPRSQLPIGSFLHSRDSGNLKGEVPEIEGVWRSEEEMIQETSGEETPKHVKKQQQGGTLGALRILTWDEDRRPR</sequence>
<comment type="caution">
    <text evidence="2">The sequence shown here is derived from an EMBL/GenBank/DDBJ whole genome shotgun (WGS) entry which is preliminary data.</text>
</comment>
<feature type="region of interest" description="Disordered" evidence="1">
    <location>
        <begin position="1"/>
        <end position="51"/>
    </location>
</feature>
<evidence type="ECO:0000313" key="3">
    <source>
        <dbReference type="Proteomes" id="UP001066276"/>
    </source>
</evidence>
<evidence type="ECO:0000256" key="1">
    <source>
        <dbReference type="SAM" id="MobiDB-lite"/>
    </source>
</evidence>
<feature type="region of interest" description="Disordered" evidence="1">
    <location>
        <begin position="66"/>
        <end position="103"/>
    </location>
</feature>
<dbReference type="AlphaFoldDB" id="A0AAV7VD55"/>
<gene>
    <name evidence="2" type="ORF">NDU88_002635</name>
</gene>
<keyword evidence="3" id="KW-1185">Reference proteome</keyword>
<protein>
    <submittedName>
        <fullName evidence="2">Uncharacterized protein</fullName>
    </submittedName>
</protein>
<reference evidence="2" key="1">
    <citation type="journal article" date="2022" name="bioRxiv">
        <title>Sequencing and chromosome-scale assembly of the giantPleurodeles waltlgenome.</title>
        <authorList>
            <person name="Brown T."/>
            <person name="Elewa A."/>
            <person name="Iarovenko S."/>
            <person name="Subramanian E."/>
            <person name="Araus A.J."/>
            <person name="Petzold A."/>
            <person name="Susuki M."/>
            <person name="Suzuki K.-i.T."/>
            <person name="Hayashi T."/>
            <person name="Toyoda A."/>
            <person name="Oliveira C."/>
            <person name="Osipova E."/>
            <person name="Leigh N.D."/>
            <person name="Simon A."/>
            <person name="Yun M.H."/>
        </authorList>
    </citation>
    <scope>NUCLEOTIDE SEQUENCE</scope>
    <source>
        <strain evidence="2">20211129_DDA</strain>
        <tissue evidence="2">Liver</tissue>
    </source>
</reference>
<name>A0AAV7VD55_PLEWA</name>